<feature type="compositionally biased region" description="Basic and acidic residues" evidence="1">
    <location>
        <begin position="272"/>
        <end position="285"/>
    </location>
</feature>
<accession>A0AAU0PY64</accession>
<dbReference type="Pfam" id="PF21997">
    <property type="entry name" value="DUF6928"/>
    <property type="match status" value="1"/>
</dbReference>
<dbReference type="RefSeq" id="WP_236881607.1">
    <property type="nucleotide sequence ID" value="NZ_CP137757.1"/>
</dbReference>
<dbReference type="Proteomes" id="UP001174314">
    <property type="component" value="Chromosome"/>
</dbReference>
<feature type="region of interest" description="Disordered" evidence="1">
    <location>
        <begin position="240"/>
        <end position="285"/>
    </location>
</feature>
<keyword evidence="3" id="KW-1185">Reference proteome</keyword>
<dbReference type="KEGG" id="cpsk:Q0N40_02555"/>
<evidence type="ECO:0000256" key="1">
    <source>
        <dbReference type="SAM" id="MobiDB-lite"/>
    </source>
</evidence>
<reference evidence="2 3" key="1">
    <citation type="submission" date="2023-10" db="EMBL/GenBank/DDBJ databases">
        <title>complete genome sequence of Corynebacterium pseudokroppenstedtii P15-C1.</title>
        <authorList>
            <person name="Bruggemann H."/>
            <person name="Poehlein A."/>
        </authorList>
    </citation>
    <scope>NUCLEOTIDE SEQUENCE [LARGE SCALE GENOMIC DNA]</scope>
    <source>
        <strain evidence="2 3">P15_C1</strain>
    </source>
</reference>
<dbReference type="AlphaFoldDB" id="A0AAU0PY64"/>
<gene>
    <name evidence="2" type="ORF">Q0N40_02555</name>
</gene>
<proteinExistence type="predicted"/>
<dbReference type="EMBL" id="CP137757">
    <property type="protein sequence ID" value="WPF25446.1"/>
    <property type="molecule type" value="Genomic_DNA"/>
</dbReference>
<name>A0AAU0PY64_9CORY</name>
<protein>
    <submittedName>
        <fullName evidence="2">Uncharacterized protein</fullName>
    </submittedName>
</protein>
<feature type="compositionally biased region" description="Basic residues" evidence="1">
    <location>
        <begin position="250"/>
        <end position="260"/>
    </location>
</feature>
<dbReference type="InterPro" id="IPR053847">
    <property type="entry name" value="DUF6928"/>
</dbReference>
<evidence type="ECO:0000313" key="3">
    <source>
        <dbReference type="Proteomes" id="UP001174314"/>
    </source>
</evidence>
<evidence type="ECO:0000313" key="2">
    <source>
        <dbReference type="EMBL" id="WPF25446.1"/>
    </source>
</evidence>
<sequence>MAHASDSSGSRSSDGFTPHGSVPIVKYPFPSATVTIWCVSTAHPRDVFANDPAPDRGFGRKLLAQLNPQWPVTHMGDFPLNRSTSAGHGEIYIGGFDGVAIIQYVPASFPGYEFDVSHLSALPMKLIESIPASDIYAFAADDHSQLGGFAHWHEGKLERSFCSNRVSIFEDTGLPEPFETPFWAGERSHGAHRGIELPFLPAELAMEALHSWLGLSLTSTSMDVPVAAFAIDGRPASRLPLDRASGSSSRRGHSAFRRHANAADGTASPDNAHARSADDEKWIGDDLPADHDSDYDDYAHVPPFSVREWADIDRSDVSAFMKRGAARAGRAALRGGRALASLPHAVGDRVRARARKTGRREPRD</sequence>
<organism evidence="2 3">
    <name type="scientific">Corynebacterium pseudokroppenstedtii</name>
    <dbReference type="NCBI Taxonomy" id="2804917"/>
    <lineage>
        <taxon>Bacteria</taxon>
        <taxon>Bacillati</taxon>
        <taxon>Actinomycetota</taxon>
        <taxon>Actinomycetes</taxon>
        <taxon>Mycobacteriales</taxon>
        <taxon>Corynebacteriaceae</taxon>
        <taxon>Corynebacterium</taxon>
    </lineage>
</organism>